<dbReference type="EC" id="2.7.13.3" evidence="2"/>
<dbReference type="Pfam" id="PF00512">
    <property type="entry name" value="HisKA"/>
    <property type="match status" value="1"/>
</dbReference>
<evidence type="ECO:0000313" key="11">
    <source>
        <dbReference type="Proteomes" id="UP000683428"/>
    </source>
</evidence>
<dbReference type="GO" id="GO:0005524">
    <property type="term" value="F:ATP binding"/>
    <property type="evidence" value="ECO:0007669"/>
    <property type="project" value="UniProtKB-KW"/>
</dbReference>
<keyword evidence="8" id="KW-0812">Transmembrane</keyword>
<dbReference type="GO" id="GO:0000156">
    <property type="term" value="F:phosphorelay response regulator activity"/>
    <property type="evidence" value="ECO:0007669"/>
    <property type="project" value="TreeGrafter"/>
</dbReference>
<evidence type="ECO:0000259" key="9">
    <source>
        <dbReference type="PROSITE" id="PS50109"/>
    </source>
</evidence>
<dbReference type="EMBL" id="CP064782">
    <property type="protein sequence ID" value="QWT48669.1"/>
    <property type="molecule type" value="Genomic_DNA"/>
</dbReference>
<evidence type="ECO:0000256" key="5">
    <source>
        <dbReference type="ARBA" id="ARBA00022777"/>
    </source>
</evidence>
<name>A0A975SLR4_9RHOO</name>
<feature type="transmembrane region" description="Helical" evidence="8">
    <location>
        <begin position="159"/>
        <end position="177"/>
    </location>
</feature>
<keyword evidence="5" id="KW-0418">Kinase</keyword>
<evidence type="ECO:0000256" key="7">
    <source>
        <dbReference type="ARBA" id="ARBA00023012"/>
    </source>
</evidence>
<dbReference type="AlphaFoldDB" id="A0A975SLR4"/>
<keyword evidence="11" id="KW-1185">Reference proteome</keyword>
<dbReference type="InterPro" id="IPR007890">
    <property type="entry name" value="CHASE2"/>
</dbReference>
<dbReference type="Proteomes" id="UP000683428">
    <property type="component" value="Chromosome"/>
</dbReference>
<evidence type="ECO:0000256" key="8">
    <source>
        <dbReference type="SAM" id="Phobius"/>
    </source>
</evidence>
<evidence type="ECO:0000313" key="10">
    <source>
        <dbReference type="EMBL" id="QWT48669.1"/>
    </source>
</evidence>
<dbReference type="PANTHER" id="PTHR42878:SF7">
    <property type="entry name" value="SENSOR HISTIDINE KINASE GLRK"/>
    <property type="match status" value="1"/>
</dbReference>
<reference evidence="10" key="1">
    <citation type="submission" date="2020-11" db="EMBL/GenBank/DDBJ databases">
        <title>Azospira inquinata sp. nov.</title>
        <authorList>
            <person name="Moe W.M."/>
            <person name="Mikes M.C."/>
        </authorList>
    </citation>
    <scope>NUCLEOTIDE SEQUENCE</scope>
    <source>
        <strain evidence="10">Azo-3</strain>
    </source>
</reference>
<sequence>MAVLGHAEAAVDSDGIVRRIHPSEVIGGMGLPHISWVMAGVAPPHRPEARLIQFSGPSGSYARVSAAALLAGEVPPSTLKGHPVLVGATAVGLGDTVATPLSGRNGEMSGVEFVANVLTAVQTDGLIRPASLAATLVLSLLLLLGVLIAYLLVPLTMALAMTFVVAAGSVLGAVLALKWAGVWWPPATTVLGVCVAYPLWSWRRLEASVTAMARETGRIASLVPASVDAVLPHQTFLDPVESRIQAISAAVDRVAAGIAIEAGPAERKALRDDTLRHLAHDLRAPLISLRGLAEALERSEVGEAEDLVARVDACARRALDLSEQFLLFGRADNIVATDFGEVDLVELLHQVADDLWEDARRHQAAIERDSIAENWWVQGDYRLLSRALLNLGWNALRYGPEGGTLTFFFQRDPAGGVRLGVRDQGRGFDPQEGTSTAKASPIGSYGLGLTFVRKVAERHGAVFAVDLGEDGFSAFLLFPAQPR</sequence>
<evidence type="ECO:0000256" key="4">
    <source>
        <dbReference type="ARBA" id="ARBA00022741"/>
    </source>
</evidence>
<dbReference type="SMART" id="SM00388">
    <property type="entry name" value="HisKA"/>
    <property type="match status" value="1"/>
</dbReference>
<dbReference type="KEGG" id="aiq:Azoinq_12590"/>
<dbReference type="InterPro" id="IPR050351">
    <property type="entry name" value="BphY/WalK/GraS-like"/>
</dbReference>
<keyword evidence="7" id="KW-0902">Two-component regulatory system</keyword>
<dbReference type="Pfam" id="PF02518">
    <property type="entry name" value="HATPase_c"/>
    <property type="match status" value="1"/>
</dbReference>
<protein>
    <recommendedName>
        <fullName evidence="2">histidine kinase</fullName>
        <ecNumber evidence="2">2.7.13.3</ecNumber>
    </recommendedName>
</protein>
<evidence type="ECO:0000256" key="2">
    <source>
        <dbReference type="ARBA" id="ARBA00012438"/>
    </source>
</evidence>
<gene>
    <name evidence="10" type="ORF">Azoinq_12590</name>
</gene>
<feature type="domain" description="Histidine kinase" evidence="9">
    <location>
        <begin position="277"/>
        <end position="482"/>
    </location>
</feature>
<dbReference type="InterPro" id="IPR003661">
    <property type="entry name" value="HisK_dim/P_dom"/>
</dbReference>
<dbReference type="CDD" id="cd00082">
    <property type="entry name" value="HisKA"/>
    <property type="match status" value="1"/>
</dbReference>
<keyword evidence="8" id="KW-0472">Membrane</keyword>
<dbReference type="PANTHER" id="PTHR42878">
    <property type="entry name" value="TWO-COMPONENT HISTIDINE KINASE"/>
    <property type="match status" value="1"/>
</dbReference>
<dbReference type="PROSITE" id="PS50109">
    <property type="entry name" value="HIS_KIN"/>
    <property type="match status" value="1"/>
</dbReference>
<evidence type="ECO:0000256" key="3">
    <source>
        <dbReference type="ARBA" id="ARBA00022679"/>
    </source>
</evidence>
<accession>A0A975SLR4</accession>
<dbReference type="GO" id="GO:0000155">
    <property type="term" value="F:phosphorelay sensor kinase activity"/>
    <property type="evidence" value="ECO:0007669"/>
    <property type="project" value="InterPro"/>
</dbReference>
<comment type="catalytic activity">
    <reaction evidence="1">
        <text>ATP + protein L-histidine = ADP + protein N-phospho-L-histidine.</text>
        <dbReference type="EC" id="2.7.13.3"/>
    </reaction>
</comment>
<keyword evidence="6" id="KW-0067">ATP-binding</keyword>
<evidence type="ECO:0000256" key="6">
    <source>
        <dbReference type="ARBA" id="ARBA00022840"/>
    </source>
</evidence>
<dbReference type="InterPro" id="IPR003594">
    <property type="entry name" value="HATPase_dom"/>
</dbReference>
<organism evidence="10 11">
    <name type="scientific">Azospira inquinata</name>
    <dbReference type="NCBI Taxonomy" id="2785627"/>
    <lineage>
        <taxon>Bacteria</taxon>
        <taxon>Pseudomonadati</taxon>
        <taxon>Pseudomonadota</taxon>
        <taxon>Betaproteobacteria</taxon>
        <taxon>Rhodocyclales</taxon>
        <taxon>Rhodocyclaceae</taxon>
        <taxon>Azospira</taxon>
    </lineage>
</organism>
<proteinExistence type="predicted"/>
<dbReference type="Pfam" id="PF05226">
    <property type="entry name" value="CHASE2"/>
    <property type="match status" value="1"/>
</dbReference>
<dbReference type="InterPro" id="IPR005467">
    <property type="entry name" value="His_kinase_dom"/>
</dbReference>
<dbReference type="GO" id="GO:0007234">
    <property type="term" value="P:osmosensory signaling via phosphorelay pathway"/>
    <property type="evidence" value="ECO:0007669"/>
    <property type="project" value="TreeGrafter"/>
</dbReference>
<feature type="transmembrane region" description="Helical" evidence="8">
    <location>
        <begin position="183"/>
        <end position="202"/>
    </location>
</feature>
<keyword evidence="3" id="KW-0808">Transferase</keyword>
<evidence type="ECO:0000256" key="1">
    <source>
        <dbReference type="ARBA" id="ARBA00000085"/>
    </source>
</evidence>
<dbReference type="GO" id="GO:0030295">
    <property type="term" value="F:protein kinase activator activity"/>
    <property type="evidence" value="ECO:0007669"/>
    <property type="project" value="TreeGrafter"/>
</dbReference>
<dbReference type="SMART" id="SM00387">
    <property type="entry name" value="HATPase_c"/>
    <property type="match status" value="1"/>
</dbReference>
<feature type="transmembrane region" description="Helical" evidence="8">
    <location>
        <begin position="132"/>
        <end position="152"/>
    </location>
</feature>
<keyword evidence="4" id="KW-0547">Nucleotide-binding</keyword>
<keyword evidence="8" id="KW-1133">Transmembrane helix</keyword>
<dbReference type="RefSeq" id="WP_216128566.1">
    <property type="nucleotide sequence ID" value="NZ_CP072875.1"/>
</dbReference>